<comment type="catalytic activity">
    <reaction evidence="6">
        <text>guanosine(527) in 16S rRNA + S-adenosyl-L-methionine = N(7)-methylguanosine(527) in 16S rRNA + S-adenosyl-L-homocysteine</text>
        <dbReference type="Rhea" id="RHEA:42732"/>
        <dbReference type="Rhea" id="RHEA-COMP:10209"/>
        <dbReference type="Rhea" id="RHEA-COMP:10210"/>
        <dbReference type="ChEBI" id="CHEBI:57856"/>
        <dbReference type="ChEBI" id="CHEBI:59789"/>
        <dbReference type="ChEBI" id="CHEBI:74269"/>
        <dbReference type="ChEBI" id="CHEBI:74480"/>
        <dbReference type="EC" id="2.1.1.170"/>
    </reaction>
</comment>
<feature type="binding site" evidence="6">
    <location>
        <position position="72"/>
    </location>
    <ligand>
        <name>S-adenosyl-L-methionine</name>
        <dbReference type="ChEBI" id="CHEBI:59789"/>
    </ligand>
</feature>
<keyword evidence="8" id="KW-1185">Reference proteome</keyword>
<comment type="similarity">
    <text evidence="6">Belongs to the methyltransferase superfamily. RNA methyltransferase RsmG family.</text>
</comment>
<dbReference type="EC" id="2.1.1.170" evidence="6"/>
<dbReference type="OrthoDB" id="9808773at2"/>
<dbReference type="PANTHER" id="PTHR31760">
    <property type="entry name" value="S-ADENOSYL-L-METHIONINE-DEPENDENT METHYLTRANSFERASES SUPERFAMILY PROTEIN"/>
    <property type="match status" value="1"/>
</dbReference>
<dbReference type="Proteomes" id="UP000261704">
    <property type="component" value="Chromosome"/>
</dbReference>
<gene>
    <name evidence="6 7" type="primary">rsmG</name>
    <name evidence="7" type="ORF">BAR1_17360</name>
</gene>
<name>A0A347UL14_9RHOB</name>
<evidence type="ECO:0000313" key="7">
    <source>
        <dbReference type="EMBL" id="AXX99542.1"/>
    </source>
</evidence>
<organism evidence="7 8">
    <name type="scientific">Profundibacter amoris</name>
    <dbReference type="NCBI Taxonomy" id="2171755"/>
    <lineage>
        <taxon>Bacteria</taxon>
        <taxon>Pseudomonadati</taxon>
        <taxon>Pseudomonadota</taxon>
        <taxon>Alphaproteobacteria</taxon>
        <taxon>Rhodobacterales</taxon>
        <taxon>Paracoccaceae</taxon>
        <taxon>Profundibacter</taxon>
    </lineage>
</organism>
<evidence type="ECO:0000256" key="1">
    <source>
        <dbReference type="ARBA" id="ARBA00022490"/>
    </source>
</evidence>
<keyword evidence="3 6" id="KW-0489">Methyltransferase</keyword>
<dbReference type="SUPFAM" id="SSF53335">
    <property type="entry name" value="S-adenosyl-L-methionine-dependent methyltransferases"/>
    <property type="match status" value="1"/>
</dbReference>
<protein>
    <recommendedName>
        <fullName evidence="6">Ribosomal RNA small subunit methyltransferase G</fullName>
        <ecNumber evidence="6">2.1.1.170</ecNumber>
    </recommendedName>
    <alternativeName>
        <fullName evidence="6">16S rRNA 7-methylguanosine methyltransferase</fullName>
        <shortName evidence="6">16S rRNA m7G methyltransferase</shortName>
    </alternativeName>
</protein>
<dbReference type="PIRSF" id="PIRSF003078">
    <property type="entry name" value="GidB"/>
    <property type="match status" value="1"/>
</dbReference>
<dbReference type="NCBIfam" id="TIGR00138">
    <property type="entry name" value="rsmG_gidB"/>
    <property type="match status" value="1"/>
</dbReference>
<dbReference type="GO" id="GO:0005829">
    <property type="term" value="C:cytosol"/>
    <property type="evidence" value="ECO:0007669"/>
    <property type="project" value="TreeGrafter"/>
</dbReference>
<comment type="caution">
    <text evidence="6">Lacks conserved residue(s) required for the propagation of feature annotation.</text>
</comment>
<sequence>MDYRDEFQADFNVSRETMALLDDYAALLRKWNPAINLVSKSTINALWQRHFHDSAQIYQFQPENPCHWADLGSGGGFPALVLAAMAKEDSPESRFTLVESDLRKCTFLRTVIRDLGLNTTVITARIEETAGLNADILTARALASLDKLLEFANLHLSPTGIAIFPKGDRFQAEIAQAKANWHFDLEEIPSRTNPTGAILKIGGISRV</sequence>
<evidence type="ECO:0000256" key="3">
    <source>
        <dbReference type="ARBA" id="ARBA00022603"/>
    </source>
</evidence>
<dbReference type="Pfam" id="PF02527">
    <property type="entry name" value="GidB"/>
    <property type="match status" value="1"/>
</dbReference>
<keyword evidence="2 6" id="KW-0698">rRNA processing</keyword>
<dbReference type="KEGG" id="pamo:BAR1_17360"/>
<feature type="binding site" evidence="6">
    <location>
        <begin position="126"/>
        <end position="127"/>
    </location>
    <ligand>
        <name>S-adenosyl-L-methionine</name>
        <dbReference type="ChEBI" id="CHEBI:59789"/>
    </ligand>
</feature>
<evidence type="ECO:0000256" key="4">
    <source>
        <dbReference type="ARBA" id="ARBA00022679"/>
    </source>
</evidence>
<feature type="binding site" evidence="6">
    <location>
        <position position="140"/>
    </location>
    <ligand>
        <name>S-adenosyl-L-methionine</name>
        <dbReference type="ChEBI" id="CHEBI:59789"/>
    </ligand>
</feature>
<dbReference type="Gene3D" id="3.40.50.150">
    <property type="entry name" value="Vaccinia Virus protein VP39"/>
    <property type="match status" value="1"/>
</dbReference>
<evidence type="ECO:0000256" key="2">
    <source>
        <dbReference type="ARBA" id="ARBA00022552"/>
    </source>
</evidence>
<evidence type="ECO:0000256" key="6">
    <source>
        <dbReference type="HAMAP-Rule" id="MF_00074"/>
    </source>
</evidence>
<dbReference type="InterPro" id="IPR003682">
    <property type="entry name" value="rRNA_ssu_MeTfrase_G"/>
</dbReference>
<dbReference type="GO" id="GO:0070043">
    <property type="term" value="F:rRNA (guanine-N7-)-methyltransferase activity"/>
    <property type="evidence" value="ECO:0007669"/>
    <property type="project" value="UniProtKB-UniRule"/>
</dbReference>
<dbReference type="PANTHER" id="PTHR31760:SF0">
    <property type="entry name" value="S-ADENOSYL-L-METHIONINE-DEPENDENT METHYLTRANSFERASES SUPERFAMILY PROTEIN"/>
    <property type="match status" value="1"/>
</dbReference>
<keyword evidence="5 6" id="KW-0949">S-adenosyl-L-methionine</keyword>
<comment type="subcellular location">
    <subcellularLocation>
        <location evidence="6">Cytoplasm</location>
    </subcellularLocation>
</comment>
<feature type="binding site" evidence="6">
    <location>
        <position position="77"/>
    </location>
    <ligand>
        <name>S-adenosyl-L-methionine</name>
        <dbReference type="ChEBI" id="CHEBI:59789"/>
    </ligand>
</feature>
<keyword evidence="1 6" id="KW-0963">Cytoplasm</keyword>
<comment type="function">
    <text evidence="6">Specifically methylates the N7 position of guanine in position 527 of 16S rRNA.</text>
</comment>
<dbReference type="InterPro" id="IPR029063">
    <property type="entry name" value="SAM-dependent_MTases_sf"/>
</dbReference>
<reference evidence="7 8" key="1">
    <citation type="submission" date="2018-09" db="EMBL/GenBank/DDBJ databases">
        <title>Profundibacter amoris BAR1 gen. nov., sp. nov., a new member of the Roseobacter clade isolated at Lokis Castle Vent Field on the Arctic Mid-Oceanic Ridge.</title>
        <authorList>
            <person name="Le Moine Bauer S."/>
            <person name="Sjoeberg A.G."/>
            <person name="L'Haridon S."/>
            <person name="Stokke R."/>
            <person name="Roalkvam I."/>
            <person name="Steen I.H."/>
            <person name="Dahle H."/>
        </authorList>
    </citation>
    <scope>NUCLEOTIDE SEQUENCE [LARGE SCALE GENOMIC DNA]</scope>
    <source>
        <strain evidence="7 8">BAR1</strain>
    </source>
</reference>
<dbReference type="AlphaFoldDB" id="A0A347UL14"/>
<dbReference type="HAMAP" id="MF_00074">
    <property type="entry name" value="16SrRNA_methyltr_G"/>
    <property type="match status" value="1"/>
</dbReference>
<keyword evidence="4 6" id="KW-0808">Transferase</keyword>
<dbReference type="EMBL" id="CP032125">
    <property type="protein sequence ID" value="AXX99542.1"/>
    <property type="molecule type" value="Genomic_DNA"/>
</dbReference>
<accession>A0A347UL14</accession>
<proteinExistence type="inferred from homology"/>
<evidence type="ECO:0000256" key="5">
    <source>
        <dbReference type="ARBA" id="ARBA00022691"/>
    </source>
</evidence>
<evidence type="ECO:0000313" key="8">
    <source>
        <dbReference type="Proteomes" id="UP000261704"/>
    </source>
</evidence>
<dbReference type="RefSeq" id="WP_118944193.1">
    <property type="nucleotide sequence ID" value="NZ_CP032125.1"/>
</dbReference>